<sequence>MSATAPAHSDSSMIGKVVAAGTSAISCGEADSEVIIQAAPTDWIRPPKFDARLAVQIARKMGMESGEGGS</sequence>
<reference evidence="1" key="1">
    <citation type="submission" date="2018-07" db="EMBL/GenBank/DDBJ databases">
        <title>Complete genome sequence of Sphingomonas bisphenolicum strain AO1, a bisphenol A degradative bacterium isolated from Japanese farm field.</title>
        <authorList>
            <person name="Murakami M."/>
            <person name="Koh M."/>
            <person name="Koba S."/>
            <person name="Matsumura Y."/>
        </authorList>
    </citation>
    <scope>NUCLEOTIDE SEQUENCE</scope>
    <source>
        <strain evidence="1">AO1</strain>
    </source>
</reference>
<organism evidence="1 2">
    <name type="scientific">Sphingomonas bisphenolicum</name>
    <dbReference type="NCBI Taxonomy" id="296544"/>
    <lineage>
        <taxon>Bacteria</taxon>
        <taxon>Pseudomonadati</taxon>
        <taxon>Pseudomonadota</taxon>
        <taxon>Alphaproteobacteria</taxon>
        <taxon>Sphingomonadales</taxon>
        <taxon>Sphingomonadaceae</taxon>
        <taxon>Sphingomonas</taxon>
    </lineage>
</organism>
<dbReference type="EMBL" id="AP018817">
    <property type="protein sequence ID" value="BBF71112.1"/>
    <property type="molecule type" value="Genomic_DNA"/>
</dbReference>
<protein>
    <submittedName>
        <fullName evidence="1">Uncharacterized protein</fullName>
    </submittedName>
</protein>
<evidence type="ECO:0000313" key="1">
    <source>
        <dbReference type="EMBL" id="BBF71112.1"/>
    </source>
</evidence>
<name>A0ABM7G522_9SPHN</name>
<gene>
    <name evidence="1" type="ORF">SBA_ch1_33120</name>
</gene>
<accession>A0ABM7G522</accession>
<keyword evidence="2" id="KW-1185">Reference proteome</keyword>
<evidence type="ECO:0000313" key="2">
    <source>
        <dbReference type="Proteomes" id="UP001059971"/>
    </source>
</evidence>
<dbReference type="Proteomes" id="UP001059971">
    <property type="component" value="Chromosome 1"/>
</dbReference>
<proteinExistence type="predicted"/>